<dbReference type="Proteomes" id="UP000077671">
    <property type="component" value="Unassembled WGS sequence"/>
</dbReference>
<reference evidence="1" key="1">
    <citation type="submission" date="2016-04" db="EMBL/GenBank/DDBJ databases">
        <authorList>
            <person name="Nguyen H.D."/>
            <person name="Kesanakurti P."/>
            <person name="Cullis J."/>
            <person name="Levesque C.A."/>
            <person name="Hambleton S."/>
        </authorList>
    </citation>
    <scope>NUCLEOTIDE SEQUENCE</scope>
    <source>
        <strain evidence="1">DAOMC 238032</strain>
    </source>
</reference>
<evidence type="ECO:0000313" key="1">
    <source>
        <dbReference type="EMBL" id="KAE8253383.1"/>
    </source>
</evidence>
<dbReference type="EMBL" id="LWDD02001026">
    <property type="protein sequence ID" value="KAE8253383.1"/>
    <property type="molecule type" value="Genomic_DNA"/>
</dbReference>
<evidence type="ECO:0000313" key="2">
    <source>
        <dbReference type="Proteomes" id="UP000077671"/>
    </source>
</evidence>
<name>A0A177U3W4_9BASI</name>
<gene>
    <name evidence="1" type="ORF">A4X03_0g5909</name>
</gene>
<protein>
    <submittedName>
        <fullName evidence="1">Uncharacterized protein</fullName>
    </submittedName>
</protein>
<organism evidence="1 2">
    <name type="scientific">Tilletia caries</name>
    <name type="common">wheat bunt fungus</name>
    <dbReference type="NCBI Taxonomy" id="13290"/>
    <lineage>
        <taxon>Eukaryota</taxon>
        <taxon>Fungi</taxon>
        <taxon>Dikarya</taxon>
        <taxon>Basidiomycota</taxon>
        <taxon>Ustilaginomycotina</taxon>
        <taxon>Exobasidiomycetes</taxon>
        <taxon>Tilletiales</taxon>
        <taxon>Tilletiaceae</taxon>
        <taxon>Tilletia</taxon>
    </lineage>
</organism>
<proteinExistence type="predicted"/>
<comment type="caution">
    <text evidence="1">The sequence shown here is derived from an EMBL/GenBank/DDBJ whole genome shotgun (WGS) entry which is preliminary data.</text>
</comment>
<sequence length="94" mass="10068">MPRTRRVSSTQSAPALLLLFILVLLTLLLPATSVYATELPTGASADAALLPGSQRHDVRSGSGSGGTMMRIRRPKAPQFEWGPIHSVASVERED</sequence>
<accession>A0A177U3W4</accession>
<reference evidence="1" key="2">
    <citation type="journal article" date="2019" name="IMA Fungus">
        <title>Genome sequencing and comparison of five Tilletia species to identify candidate genes for the detection of regulated species infecting wheat.</title>
        <authorList>
            <person name="Nguyen H.D.T."/>
            <person name="Sultana T."/>
            <person name="Kesanakurti P."/>
            <person name="Hambleton S."/>
        </authorList>
    </citation>
    <scope>NUCLEOTIDE SEQUENCE</scope>
    <source>
        <strain evidence="1">DAOMC 238032</strain>
    </source>
</reference>
<dbReference type="AlphaFoldDB" id="A0A177U3W4"/>